<dbReference type="GO" id="GO:0016829">
    <property type="term" value="F:lyase activity"/>
    <property type="evidence" value="ECO:0007669"/>
    <property type="project" value="UniProtKB-KW"/>
</dbReference>
<keyword evidence="7" id="KW-1185">Reference proteome</keyword>
<dbReference type="EMBL" id="CP002637">
    <property type="protein sequence ID" value="AEB99781.1"/>
    <property type="molecule type" value="Genomic_DNA"/>
</dbReference>
<dbReference type="PANTHER" id="PTHR30411">
    <property type="entry name" value="CYTOPLASMIC PROTEIN"/>
    <property type="match status" value="1"/>
</dbReference>
<dbReference type="HOGENOM" id="CLU_094875_3_0_9"/>
<dbReference type="GO" id="GO:0002161">
    <property type="term" value="F:aminoacyl-tRNA deacylase activity"/>
    <property type="evidence" value="ECO:0007669"/>
    <property type="project" value="InterPro"/>
</dbReference>
<dbReference type="PIRSF" id="PIRSF006181">
    <property type="entry name" value="EbsC_YbaK"/>
    <property type="match status" value="1"/>
</dbReference>
<dbReference type="SUPFAM" id="SSF55826">
    <property type="entry name" value="YbaK/ProRS associated domain"/>
    <property type="match status" value="1"/>
</dbReference>
<dbReference type="KEGG" id="ssg:Selsp_0817"/>
<reference evidence="6 7" key="1">
    <citation type="submission" date="2011-04" db="EMBL/GenBank/DDBJ databases">
        <title>The complete genome of Selenomonas sputigena DSM 20758.</title>
        <authorList>
            <consortium name="US DOE Joint Genome Institute (JGI-PGF)"/>
            <person name="Lucas S."/>
            <person name="Copeland A."/>
            <person name="Lapidus A."/>
            <person name="Bruce D."/>
            <person name="Goodwin L."/>
            <person name="Pitluck S."/>
            <person name="Peters L."/>
            <person name="Kyrpides N."/>
            <person name="Mavromatis K."/>
            <person name="Ivanova N."/>
            <person name="Ovchinnikova G."/>
            <person name="Teshima H."/>
            <person name="Detter J.C."/>
            <person name="Tapia R."/>
            <person name="Han C."/>
            <person name="Land M."/>
            <person name="Hauser L."/>
            <person name="Markowitz V."/>
            <person name="Cheng J.-F."/>
            <person name="Hugenholtz P."/>
            <person name="Woyke T."/>
            <person name="Wu D."/>
            <person name="Gronow S."/>
            <person name="Wellnitz S."/>
            <person name="Schneider S."/>
            <person name="Klenk H.-P."/>
            <person name="Eisen J.A."/>
        </authorList>
    </citation>
    <scope>NUCLEOTIDE SEQUENCE [LARGE SCALE GENOMIC DNA]</scope>
    <source>
        <strain evidence="7">ATCC 35185 / DSM 20758 / VPI D19B-28</strain>
    </source>
</reference>
<sequence length="185" mass="20119">MNLWYNRICIRSSFLFEIADAETVSDMKGQKKTNAARILDGLSISYELREFPVDLDDLSAVHAAEMLRMPVEQVFKTLVARTDKAGVVMACIPGAAELDLKALAKAAASKKAEMVHLKEVLALTGYQRGGCSPLGAKKEYPVFLDASAKAWDKIAVSAGRRGEQIVLAPADLERAVHATTAQLTR</sequence>
<evidence type="ECO:0000259" key="5">
    <source>
        <dbReference type="Pfam" id="PF04073"/>
    </source>
</evidence>
<dbReference type="OrthoDB" id="9809296at2"/>
<dbReference type="GO" id="GO:0006412">
    <property type="term" value="P:translation"/>
    <property type="evidence" value="ECO:0007669"/>
    <property type="project" value="UniProtKB-KW"/>
</dbReference>
<dbReference type="Pfam" id="PF04073">
    <property type="entry name" value="tRNA_edit"/>
    <property type="match status" value="1"/>
</dbReference>
<evidence type="ECO:0000256" key="1">
    <source>
        <dbReference type="ARBA" id="ARBA00009798"/>
    </source>
</evidence>
<dbReference type="Gene3D" id="3.90.960.10">
    <property type="entry name" value="YbaK/aminoacyl-tRNA synthetase-associated domain"/>
    <property type="match status" value="1"/>
</dbReference>
<dbReference type="CDD" id="cd00002">
    <property type="entry name" value="YbaK_deacylase"/>
    <property type="match status" value="1"/>
</dbReference>
<dbReference type="EC" id="4.2.-.-" evidence="4"/>
<dbReference type="AlphaFoldDB" id="F4EZM4"/>
<dbReference type="InterPro" id="IPR007214">
    <property type="entry name" value="YbaK/aa-tRNA-synth-assoc-dom"/>
</dbReference>
<comment type="similarity">
    <text evidence="1 4">Belongs to the prolyl-tRNA editing family. YbaK/EbsC subfamily.</text>
</comment>
<evidence type="ECO:0000313" key="6">
    <source>
        <dbReference type="EMBL" id="AEB99781.1"/>
    </source>
</evidence>
<dbReference type="NCBIfam" id="TIGR00011">
    <property type="entry name" value="YbaK_EbsC"/>
    <property type="match status" value="1"/>
</dbReference>
<proteinExistence type="inferred from homology"/>
<dbReference type="PANTHER" id="PTHR30411:SF0">
    <property type="entry name" value="CYS-TRNA(PRO)_CYS-TRNA(CYS) DEACYLASE YBAK"/>
    <property type="match status" value="1"/>
</dbReference>
<evidence type="ECO:0000256" key="3">
    <source>
        <dbReference type="ARBA" id="ARBA00023239"/>
    </source>
</evidence>
<keyword evidence="2 4" id="KW-0648">Protein biosynthesis</keyword>
<evidence type="ECO:0000256" key="2">
    <source>
        <dbReference type="ARBA" id="ARBA00022917"/>
    </source>
</evidence>
<dbReference type="RefSeq" id="WP_013740703.1">
    <property type="nucleotide sequence ID" value="NC_015437.1"/>
</dbReference>
<dbReference type="InterPro" id="IPR036754">
    <property type="entry name" value="YbaK/aa-tRNA-synt-asso_dom_sf"/>
</dbReference>
<organism evidence="6 7">
    <name type="scientific">Selenomonas sputigena (strain ATCC 35185 / DSM 20758 / CCUG 44933 / VPI D19B-28)</name>
    <dbReference type="NCBI Taxonomy" id="546271"/>
    <lineage>
        <taxon>Bacteria</taxon>
        <taxon>Bacillati</taxon>
        <taxon>Bacillota</taxon>
        <taxon>Negativicutes</taxon>
        <taxon>Selenomonadales</taxon>
        <taxon>Selenomonadaceae</taxon>
        <taxon>Selenomonas</taxon>
    </lineage>
</organism>
<dbReference type="Proteomes" id="UP000011124">
    <property type="component" value="Chromosome"/>
</dbReference>
<feature type="domain" description="YbaK/aminoacyl-tRNA synthetase-associated" evidence="5">
    <location>
        <begin position="60"/>
        <end position="174"/>
    </location>
</feature>
<evidence type="ECO:0000313" key="7">
    <source>
        <dbReference type="Proteomes" id="UP000011124"/>
    </source>
</evidence>
<accession>F4EZM4</accession>
<protein>
    <recommendedName>
        <fullName evidence="4">Cys-tRNA(Pro)/Cys-tRNA(Cys) deacylase</fullName>
        <ecNumber evidence="4">4.2.-.-</ecNumber>
    </recommendedName>
</protein>
<keyword evidence="3 4" id="KW-0456">Lyase</keyword>
<dbReference type="InterPro" id="IPR004369">
    <property type="entry name" value="Prolyl-tRNA_editing_YbaK/EbsC"/>
</dbReference>
<evidence type="ECO:0000256" key="4">
    <source>
        <dbReference type="PIRNR" id="PIRNR006181"/>
    </source>
</evidence>
<gene>
    <name evidence="6" type="ordered locus">Selsp_0817</name>
</gene>
<name>F4EZM4_SELS3</name>